<sequence>MNAMPQPTEFWRQRLFVPNYRIGEAARYADISSQTVARWHQTGQSNKRGTLSNKNKGQSLSYLQLIEVAVVAQFRRANVRLDKIRAAREYVSKQLNAEFPFAEYRFKTDGKDLWMDYAEIEAKMGDNKLLKASAGGQLAWTDIIGRLQEFEYERAGLAVRWHLAGRNSPLVIDPRIQFGAPSVEGIATWAFKGRWEAGELLDDIADDFGVANSDVLAALEFEGVNLQGRETRH</sequence>
<reference evidence="1 2" key="1">
    <citation type="submission" date="2020-07" db="EMBL/GenBank/DDBJ databases">
        <title>Complete genome sequence for Sandaracinobacter sp. M6.</title>
        <authorList>
            <person name="Tang Y."/>
            <person name="Liu Q."/>
            <person name="Guo Z."/>
            <person name="Lei P."/>
            <person name="Huang B."/>
        </authorList>
    </citation>
    <scope>NUCLEOTIDE SEQUENCE [LARGE SCALE GENOMIC DNA]</scope>
    <source>
        <strain evidence="1 2">M6</strain>
    </source>
</reference>
<protein>
    <recommendedName>
        <fullName evidence="3">DUF433 domain-containing protein</fullName>
    </recommendedName>
</protein>
<keyword evidence="2" id="KW-1185">Reference proteome</keyword>
<dbReference type="Proteomes" id="UP000515292">
    <property type="component" value="Chromosome"/>
</dbReference>
<dbReference type="AlphaFoldDB" id="A0A7G5IGS6"/>
<evidence type="ECO:0008006" key="3">
    <source>
        <dbReference type="Google" id="ProtNLM"/>
    </source>
</evidence>
<accession>A0A7G5IGS6</accession>
<dbReference type="EMBL" id="CP059851">
    <property type="protein sequence ID" value="QMW22568.1"/>
    <property type="molecule type" value="Genomic_DNA"/>
</dbReference>
<dbReference type="RefSeq" id="WP_182295575.1">
    <property type="nucleotide sequence ID" value="NZ_CP059851.1"/>
</dbReference>
<gene>
    <name evidence="1" type="ORF">H3309_14815</name>
</gene>
<proteinExistence type="predicted"/>
<evidence type="ECO:0000313" key="1">
    <source>
        <dbReference type="EMBL" id="QMW22568.1"/>
    </source>
</evidence>
<name>A0A7G5IGS6_9SPHN</name>
<organism evidence="1 2">
    <name type="scientific">Sandaracinobacteroides saxicola</name>
    <dbReference type="NCBI Taxonomy" id="2759707"/>
    <lineage>
        <taxon>Bacteria</taxon>
        <taxon>Pseudomonadati</taxon>
        <taxon>Pseudomonadota</taxon>
        <taxon>Alphaproteobacteria</taxon>
        <taxon>Sphingomonadales</taxon>
        <taxon>Sphingosinicellaceae</taxon>
        <taxon>Sandaracinobacteroides</taxon>
    </lineage>
</organism>
<dbReference type="KEGG" id="sand:H3309_14815"/>
<evidence type="ECO:0000313" key="2">
    <source>
        <dbReference type="Proteomes" id="UP000515292"/>
    </source>
</evidence>